<organism evidence="1 2">
    <name type="scientific">Edaphobacter modestus</name>
    <dbReference type="NCBI Taxonomy" id="388466"/>
    <lineage>
        <taxon>Bacteria</taxon>
        <taxon>Pseudomonadati</taxon>
        <taxon>Acidobacteriota</taxon>
        <taxon>Terriglobia</taxon>
        <taxon>Terriglobales</taxon>
        <taxon>Acidobacteriaceae</taxon>
        <taxon>Edaphobacter</taxon>
    </lineage>
</organism>
<gene>
    <name evidence="1" type="ORF">BDD14_3859</name>
</gene>
<dbReference type="Proteomes" id="UP000292958">
    <property type="component" value="Unassembled WGS sequence"/>
</dbReference>
<dbReference type="EMBL" id="SHKW01000001">
    <property type="protein sequence ID" value="RZU42299.1"/>
    <property type="molecule type" value="Genomic_DNA"/>
</dbReference>
<name>A0A4Q7YYS5_9BACT</name>
<dbReference type="AlphaFoldDB" id="A0A4Q7YYS5"/>
<dbReference type="RefSeq" id="WP_165420140.1">
    <property type="nucleotide sequence ID" value="NZ_SHKW01000001.1"/>
</dbReference>
<keyword evidence="2" id="KW-1185">Reference proteome</keyword>
<evidence type="ECO:0000313" key="1">
    <source>
        <dbReference type="EMBL" id="RZU42299.1"/>
    </source>
</evidence>
<accession>A0A4Q7YYS5</accession>
<proteinExistence type="predicted"/>
<comment type="caution">
    <text evidence="1">The sequence shown here is derived from an EMBL/GenBank/DDBJ whole genome shotgun (WGS) entry which is preliminary data.</text>
</comment>
<protein>
    <submittedName>
        <fullName evidence="1">Uncharacterized protein</fullName>
    </submittedName>
</protein>
<sequence>MLSLTRDSGPVSSASAAILSDSLTGENLKTAIQIRVENAALLLVVNSGEIFQFTLPPLAWRRRAGADDGHQAIRE</sequence>
<reference evidence="1 2" key="1">
    <citation type="submission" date="2019-02" db="EMBL/GenBank/DDBJ databases">
        <title>Genomic Encyclopedia of Archaeal and Bacterial Type Strains, Phase II (KMG-II): from individual species to whole genera.</title>
        <authorList>
            <person name="Goeker M."/>
        </authorList>
    </citation>
    <scope>NUCLEOTIDE SEQUENCE [LARGE SCALE GENOMIC DNA]</scope>
    <source>
        <strain evidence="1 2">DSM 18101</strain>
    </source>
</reference>
<evidence type="ECO:0000313" key="2">
    <source>
        <dbReference type="Proteomes" id="UP000292958"/>
    </source>
</evidence>